<keyword evidence="2" id="KW-1185">Reference proteome</keyword>
<dbReference type="Proteomes" id="UP000243217">
    <property type="component" value="Unassembled WGS sequence"/>
</dbReference>
<dbReference type="OrthoDB" id="20035at2759"/>
<dbReference type="AlphaFoldDB" id="A0A1W0A8W5"/>
<dbReference type="InterPro" id="IPR023393">
    <property type="entry name" value="START-like_dom_sf"/>
</dbReference>
<dbReference type="EMBL" id="JNBS01000311">
    <property type="protein sequence ID" value="OQS06733.1"/>
    <property type="molecule type" value="Genomic_DNA"/>
</dbReference>
<comment type="caution">
    <text evidence="1">The sequence shown here is derived from an EMBL/GenBank/DDBJ whole genome shotgun (WGS) entry which is preliminary data.</text>
</comment>
<organism evidence="1 2">
    <name type="scientific">Thraustotheca clavata</name>
    <dbReference type="NCBI Taxonomy" id="74557"/>
    <lineage>
        <taxon>Eukaryota</taxon>
        <taxon>Sar</taxon>
        <taxon>Stramenopiles</taxon>
        <taxon>Oomycota</taxon>
        <taxon>Saprolegniomycetes</taxon>
        <taxon>Saprolegniales</taxon>
        <taxon>Achlyaceae</taxon>
        <taxon>Thraustotheca</taxon>
    </lineage>
</organism>
<dbReference type="SUPFAM" id="SSF55961">
    <property type="entry name" value="Bet v1-like"/>
    <property type="match status" value="1"/>
</dbReference>
<evidence type="ECO:0000313" key="1">
    <source>
        <dbReference type="EMBL" id="OQS06733.1"/>
    </source>
</evidence>
<sequence>MAYQQHTGIFKIPQLTSEQEQEYLHLGEDSFQSLLERVLNTPNIPWQAEDQYDGVSIFEEKHEPHHLSYRMISKINATIEELARIHDFSSPANCKCYVSEYATDIINMETLHSFIERTKERPFRQAYLKWNAIRSPVPMIFCHRDFVYVETQDEFELNSGLRGWAFAQRSIKAPFAPKLYDFGYARGELLDTGCVYLETEIPGVLDVIYCLRINFNGSMPSWARRIGLRARARGLDLMNDRVHRLRLCSQHLRSPESCDCKTTTNSCFICQKLQHFKHKHCQSCGKVVCAGCSRTWKLHGTEDTEENLQFVCVCIACSLAIRGRTTSDPDRVTQRSSSAHLIPTMKEVLVERPNSFEMMNTITTAELATLQESNELNDEPSLGLDLSYVEVYRSRRR</sequence>
<proteinExistence type="predicted"/>
<dbReference type="CDD" id="cd00065">
    <property type="entry name" value="FYVE_like_SF"/>
    <property type="match status" value="1"/>
</dbReference>
<gene>
    <name evidence="1" type="ORF">THRCLA_01239</name>
</gene>
<accession>A0A1W0A8W5</accession>
<name>A0A1W0A8W5_9STRA</name>
<dbReference type="PANTHER" id="PTHR13510:SF44">
    <property type="entry name" value="RABENOSYN-5"/>
    <property type="match status" value="1"/>
</dbReference>
<dbReference type="InterPro" id="IPR052727">
    <property type="entry name" value="Rab4/Rab5_effector"/>
</dbReference>
<protein>
    <recommendedName>
        <fullName evidence="3">FYVE-type domain-containing protein</fullName>
    </recommendedName>
</protein>
<evidence type="ECO:0000313" key="2">
    <source>
        <dbReference type="Proteomes" id="UP000243217"/>
    </source>
</evidence>
<evidence type="ECO:0008006" key="3">
    <source>
        <dbReference type="Google" id="ProtNLM"/>
    </source>
</evidence>
<dbReference type="Gene3D" id="3.30.530.20">
    <property type="match status" value="1"/>
</dbReference>
<dbReference type="PANTHER" id="PTHR13510">
    <property type="entry name" value="FYVE-FINGER-CONTAINING RAB5 EFFECTOR PROTEIN RABENOSYN-5-RELATED"/>
    <property type="match status" value="1"/>
</dbReference>
<reference evidence="1 2" key="1">
    <citation type="journal article" date="2014" name="Genome Biol. Evol.">
        <title>The secreted proteins of Achlya hypogyna and Thraustotheca clavata identify the ancestral oomycete secretome and reveal gene acquisitions by horizontal gene transfer.</title>
        <authorList>
            <person name="Misner I."/>
            <person name="Blouin N."/>
            <person name="Leonard G."/>
            <person name="Richards T.A."/>
            <person name="Lane C.E."/>
        </authorList>
    </citation>
    <scope>NUCLEOTIDE SEQUENCE [LARGE SCALE GENOMIC DNA]</scope>
    <source>
        <strain evidence="1 2">ATCC 34112</strain>
    </source>
</reference>